<dbReference type="Proteomes" id="UP000224974">
    <property type="component" value="Unassembled WGS sequence"/>
</dbReference>
<accession>A0A2C6DRR3</accession>
<evidence type="ECO:0000313" key="10">
    <source>
        <dbReference type="EMBL" id="VFS51934.1"/>
    </source>
</evidence>
<dbReference type="InterPro" id="IPR013785">
    <property type="entry name" value="Aldolase_TIM"/>
</dbReference>
<dbReference type="PROSITE" id="PS50991">
    <property type="entry name" value="PYR_CT"/>
    <property type="match status" value="1"/>
</dbReference>
<dbReference type="SUPFAM" id="SSF51569">
    <property type="entry name" value="Aldolase"/>
    <property type="match status" value="1"/>
</dbReference>
<evidence type="ECO:0000256" key="3">
    <source>
        <dbReference type="ARBA" id="ARBA00012974"/>
    </source>
</evidence>
<keyword evidence="9" id="KW-0670">Pyruvate</keyword>
<evidence type="ECO:0000256" key="7">
    <source>
        <dbReference type="RuleBase" id="RU003523"/>
    </source>
</evidence>
<dbReference type="PANTHER" id="PTHR42880:SF1">
    <property type="entry name" value="ISOPROPYLMALATE_HOMOCITRATE_CITRAMALATE SYNTHASE FAMILY PROTEIN"/>
    <property type="match status" value="1"/>
</dbReference>
<evidence type="ECO:0000259" key="8">
    <source>
        <dbReference type="PROSITE" id="PS50991"/>
    </source>
</evidence>
<evidence type="ECO:0000313" key="12">
    <source>
        <dbReference type="Proteomes" id="UP000373449"/>
    </source>
</evidence>
<dbReference type="PANTHER" id="PTHR42880">
    <property type="entry name" value="HOMOCITRATE SYNTHASE"/>
    <property type="match status" value="1"/>
</dbReference>
<dbReference type="AlphaFoldDB" id="A0A2C6DRR3"/>
<reference evidence="9" key="2">
    <citation type="submission" date="2017-09" db="EMBL/GenBank/DDBJ databases">
        <title>FDA dAtabase for Regulatory Grade micrObial Sequences (FDA-ARGOS): Supporting development and validation of Infectious Disease Dx tests.</title>
        <authorList>
            <person name="Minogue T."/>
            <person name="Wolcott M."/>
            <person name="Wasieloski L."/>
            <person name="Aguilar W."/>
            <person name="Moore D."/>
            <person name="Tallon L.J."/>
            <person name="Sadzewicz L."/>
            <person name="Ott S."/>
            <person name="Zhao X."/>
            <person name="Nagaraj S."/>
            <person name="Vavikolanu K."/>
            <person name="Aluvathingal J."/>
            <person name="Nadendla S."/>
            <person name="Sichtig H."/>
        </authorList>
    </citation>
    <scope>NUCLEOTIDE SEQUENCE</scope>
    <source>
        <strain evidence="9">FDAARGOS_387</strain>
    </source>
</reference>
<evidence type="ECO:0000313" key="9">
    <source>
        <dbReference type="EMBL" id="PHI31514.1"/>
    </source>
</evidence>
<dbReference type="InterPro" id="IPR002034">
    <property type="entry name" value="AIPM/Hcit_synth_CS"/>
</dbReference>
<dbReference type="Pfam" id="PF00682">
    <property type="entry name" value="HMGL-like"/>
    <property type="match status" value="1"/>
</dbReference>
<protein>
    <recommendedName>
        <fullName evidence="4">Homocitrate synthase</fullName>
        <ecNumber evidence="3">2.3.3.14</ecNumber>
    </recommendedName>
</protein>
<dbReference type="STRING" id="1111728.GCA_000427805_03606"/>
<reference evidence="10 12" key="3">
    <citation type="submission" date="2019-03" db="EMBL/GenBank/DDBJ databases">
        <authorList>
            <consortium name="Pathogen Informatics"/>
        </authorList>
    </citation>
    <scope>NUCLEOTIDE SEQUENCE [LARGE SCALE GENOMIC DNA]</scope>
    <source>
        <strain evidence="10 12">NCTC12282</strain>
    </source>
</reference>
<dbReference type="RefSeq" id="WP_029096910.1">
    <property type="nucleotide sequence ID" value="NZ_CAADJA010000002.1"/>
</dbReference>
<gene>
    <name evidence="10" type="primary">leuA_2</name>
    <name evidence="9" type="ORF">CRN84_20305</name>
    <name evidence="10" type="ORF">NCTC12282_05579</name>
</gene>
<comment type="function">
    <text evidence="1">This protein is a Fe-Mo-cofactor biosynthetic component.</text>
</comment>
<dbReference type="EC" id="2.3.3.14" evidence="3"/>
<dbReference type="Proteomes" id="UP000373449">
    <property type="component" value="Unassembled WGS sequence"/>
</dbReference>
<keyword evidence="5 7" id="KW-0808">Transferase</keyword>
<dbReference type="GO" id="GO:0004410">
    <property type="term" value="F:homocitrate synthase activity"/>
    <property type="evidence" value="ECO:0007669"/>
    <property type="project" value="UniProtKB-EC"/>
</dbReference>
<dbReference type="EMBL" id="PDDX01000001">
    <property type="protein sequence ID" value="PHI31514.1"/>
    <property type="molecule type" value="Genomic_DNA"/>
</dbReference>
<evidence type="ECO:0000256" key="4">
    <source>
        <dbReference type="ARBA" id="ARBA00020735"/>
    </source>
</evidence>
<organism evidence="9 11">
    <name type="scientific">Budvicia aquatica</name>
    <dbReference type="NCBI Taxonomy" id="82979"/>
    <lineage>
        <taxon>Bacteria</taxon>
        <taxon>Pseudomonadati</taxon>
        <taxon>Pseudomonadota</taxon>
        <taxon>Gammaproteobacteria</taxon>
        <taxon>Enterobacterales</taxon>
        <taxon>Budviciaceae</taxon>
        <taxon>Budvicia</taxon>
    </lineage>
</organism>
<evidence type="ECO:0000256" key="5">
    <source>
        <dbReference type="ARBA" id="ARBA00022679"/>
    </source>
</evidence>
<dbReference type="EMBL" id="CAADJA010000002">
    <property type="protein sequence ID" value="VFS51934.1"/>
    <property type="molecule type" value="Genomic_DNA"/>
</dbReference>
<keyword evidence="11" id="KW-1185">Reference proteome</keyword>
<evidence type="ECO:0000313" key="11">
    <source>
        <dbReference type="Proteomes" id="UP000224974"/>
    </source>
</evidence>
<evidence type="ECO:0000256" key="6">
    <source>
        <dbReference type="ARBA" id="ARBA00048019"/>
    </source>
</evidence>
<feature type="domain" description="Pyruvate carboxyltransferase" evidence="8">
    <location>
        <begin position="30"/>
        <end position="283"/>
    </location>
</feature>
<keyword evidence="10" id="KW-0012">Acyltransferase</keyword>
<comment type="similarity">
    <text evidence="2 7">Belongs to the alpha-IPM synthase/homocitrate synthase family.</text>
</comment>
<dbReference type="Gene3D" id="3.20.20.70">
    <property type="entry name" value="Aldolase class I"/>
    <property type="match status" value="1"/>
</dbReference>
<comment type="catalytic activity">
    <reaction evidence="6">
        <text>acetyl-CoA + 2-oxoglutarate + H2O = (2R)-homocitrate + CoA + H(+)</text>
        <dbReference type="Rhea" id="RHEA:12929"/>
        <dbReference type="ChEBI" id="CHEBI:15377"/>
        <dbReference type="ChEBI" id="CHEBI:15378"/>
        <dbReference type="ChEBI" id="CHEBI:16810"/>
        <dbReference type="ChEBI" id="CHEBI:57287"/>
        <dbReference type="ChEBI" id="CHEBI:57288"/>
        <dbReference type="ChEBI" id="CHEBI:58884"/>
        <dbReference type="EC" id="2.3.3.14"/>
    </reaction>
</comment>
<dbReference type="PROSITE" id="PS00816">
    <property type="entry name" value="AIPM_HOMOCIT_SYNTH_2"/>
    <property type="match status" value="1"/>
</dbReference>
<dbReference type="GO" id="GO:0019752">
    <property type="term" value="P:carboxylic acid metabolic process"/>
    <property type="evidence" value="ECO:0007669"/>
    <property type="project" value="InterPro"/>
</dbReference>
<sequence>MGFHEKGQWWVSPSNYDPEVVSGFNFPKKIEFLDTTLRDGEQQPGIIFTKEEKVAIAKKLSQAGVQRIEAGTPAVLKEDAEAIREISDLGLNSQIYAFVRNMVKDMELAKSCGVQGVIAEIIGSEHLLKYGKKWTIDRAISACIEATTAAKELGLKVSFFPADSSRADMNFLMDTVQAVVEGGHIDSLVLVDTFGVLSPEGAAHRVRQLKKRFPHIPLEIHFHDDFGMGISSTIAGLAAGAEVAHVTVNGIGERAGGAQLEGVALALKTMYGVDTGVDMTQFKSLSEFVAQCARMPVSATKPIVGDDIFLWETGLPSSLWVNVKDTDPLVMLPYSWEMTGHKVPQLLLSKKSGKDNIKTWLEKCNLSVPEDMLGELLNRVKYKSFEEHRTLHEADFRAIVASLSK</sequence>
<evidence type="ECO:0000256" key="2">
    <source>
        <dbReference type="ARBA" id="ARBA00006154"/>
    </source>
</evidence>
<name>A0A2C6DRR3_9GAMM</name>
<dbReference type="OrthoDB" id="9803573at2"/>
<dbReference type="InterPro" id="IPR000891">
    <property type="entry name" value="PYR_CT"/>
</dbReference>
<proteinExistence type="inferred from homology"/>
<evidence type="ECO:0000256" key="1">
    <source>
        <dbReference type="ARBA" id="ARBA00003050"/>
    </source>
</evidence>
<dbReference type="PROSITE" id="PS00815">
    <property type="entry name" value="AIPM_HOMOCIT_SYNTH_1"/>
    <property type="match status" value="1"/>
</dbReference>
<reference evidence="11" key="1">
    <citation type="submission" date="2017-09" db="EMBL/GenBank/DDBJ databases">
        <title>FDA dAtabase for Regulatory Grade micrObial Sequences (FDA-ARGOS): Supporting development and validation of Infectious Disease Dx tests.</title>
        <authorList>
            <person name="Minogue T."/>
            <person name="Wolcott M."/>
            <person name="Wasieloski L."/>
            <person name="Aguilar W."/>
            <person name="Moore D."/>
            <person name="Tallon L."/>
            <person name="Sadzewicz L."/>
            <person name="Ott S."/>
            <person name="Zhao X."/>
            <person name="Nagaraj S."/>
            <person name="Vavikolanu K."/>
            <person name="Aluvathingal J."/>
            <person name="Nadendla S."/>
            <person name="Sichtig H."/>
        </authorList>
    </citation>
    <scope>NUCLEOTIDE SEQUENCE [LARGE SCALE GENOMIC DNA]</scope>
    <source>
        <strain evidence="11">FDAARGOS_387</strain>
    </source>
</reference>